<protein>
    <submittedName>
        <fullName evidence="1">Uncharacterized protein</fullName>
    </submittedName>
</protein>
<keyword evidence="2" id="KW-1185">Reference proteome</keyword>
<dbReference type="Proteomes" id="UP001596333">
    <property type="component" value="Unassembled WGS sequence"/>
</dbReference>
<name>A0ABD5UG14_9EURY</name>
<evidence type="ECO:0000313" key="2">
    <source>
        <dbReference type="Proteomes" id="UP001596333"/>
    </source>
</evidence>
<dbReference type="AlphaFoldDB" id="A0ABD5UG14"/>
<gene>
    <name evidence="1" type="ORF">ACFQEY_03980</name>
</gene>
<sequence length="64" mass="7099">MAHDDKADELEEAGIKRINEQDEVYTGVYHGSEEQARDAIPSGWCEVHIVGTMDEDVQVAVTPI</sequence>
<accession>A0ABD5UG14</accession>
<proteinExistence type="predicted"/>
<dbReference type="EMBL" id="JBHSXI010000001">
    <property type="protein sequence ID" value="MFC6888213.1"/>
    <property type="molecule type" value="Genomic_DNA"/>
</dbReference>
<reference evidence="1 2" key="1">
    <citation type="journal article" date="2019" name="Int. J. Syst. Evol. Microbiol.">
        <title>The Global Catalogue of Microorganisms (GCM) 10K type strain sequencing project: providing services to taxonomists for standard genome sequencing and annotation.</title>
        <authorList>
            <consortium name="The Broad Institute Genomics Platform"/>
            <consortium name="The Broad Institute Genome Sequencing Center for Infectious Disease"/>
            <person name="Wu L."/>
            <person name="Ma J."/>
        </authorList>
    </citation>
    <scope>NUCLEOTIDE SEQUENCE [LARGE SCALE GENOMIC DNA]</scope>
    <source>
        <strain evidence="1 2">Y73</strain>
    </source>
</reference>
<comment type="caution">
    <text evidence="1">The sequence shown here is derived from an EMBL/GenBank/DDBJ whole genome shotgun (WGS) entry which is preliminary data.</text>
</comment>
<evidence type="ECO:0000313" key="1">
    <source>
        <dbReference type="EMBL" id="MFC6888213.1"/>
    </source>
</evidence>
<dbReference type="RefSeq" id="WP_379764995.1">
    <property type="nucleotide sequence ID" value="NZ_JBHSXI010000001.1"/>
</dbReference>
<organism evidence="1 2">
    <name type="scientific">Halorubrum trueperi</name>
    <dbReference type="NCBI Taxonomy" id="2004704"/>
    <lineage>
        <taxon>Archaea</taxon>
        <taxon>Methanobacteriati</taxon>
        <taxon>Methanobacteriota</taxon>
        <taxon>Stenosarchaea group</taxon>
        <taxon>Halobacteria</taxon>
        <taxon>Halobacteriales</taxon>
        <taxon>Haloferacaceae</taxon>
        <taxon>Halorubrum</taxon>
    </lineage>
</organism>